<dbReference type="Proteomes" id="UP001283361">
    <property type="component" value="Unassembled WGS sequence"/>
</dbReference>
<evidence type="ECO:0000313" key="2">
    <source>
        <dbReference type="Proteomes" id="UP001283361"/>
    </source>
</evidence>
<proteinExistence type="predicted"/>
<accession>A0AAE1DRY3</accession>
<comment type="caution">
    <text evidence="1">The sequence shown here is derived from an EMBL/GenBank/DDBJ whole genome shotgun (WGS) entry which is preliminary data.</text>
</comment>
<reference evidence="1" key="1">
    <citation type="journal article" date="2023" name="G3 (Bethesda)">
        <title>A reference genome for the long-term kleptoplast-retaining sea slug Elysia crispata morphotype clarki.</title>
        <authorList>
            <person name="Eastman K.E."/>
            <person name="Pendleton A.L."/>
            <person name="Shaikh M.A."/>
            <person name="Suttiyut T."/>
            <person name="Ogas R."/>
            <person name="Tomko P."/>
            <person name="Gavelis G."/>
            <person name="Widhalm J.R."/>
            <person name="Wisecaver J.H."/>
        </authorList>
    </citation>
    <scope>NUCLEOTIDE SEQUENCE</scope>
    <source>
        <strain evidence="1">ECLA1</strain>
    </source>
</reference>
<organism evidence="1 2">
    <name type="scientific">Elysia crispata</name>
    <name type="common">lettuce slug</name>
    <dbReference type="NCBI Taxonomy" id="231223"/>
    <lineage>
        <taxon>Eukaryota</taxon>
        <taxon>Metazoa</taxon>
        <taxon>Spiralia</taxon>
        <taxon>Lophotrochozoa</taxon>
        <taxon>Mollusca</taxon>
        <taxon>Gastropoda</taxon>
        <taxon>Heterobranchia</taxon>
        <taxon>Euthyneura</taxon>
        <taxon>Panpulmonata</taxon>
        <taxon>Sacoglossa</taxon>
        <taxon>Placobranchoidea</taxon>
        <taxon>Plakobranchidae</taxon>
        <taxon>Elysia</taxon>
    </lineage>
</organism>
<protein>
    <submittedName>
        <fullName evidence="1">Uncharacterized protein</fullName>
    </submittedName>
</protein>
<name>A0AAE1DRY3_9GAST</name>
<keyword evidence="2" id="KW-1185">Reference proteome</keyword>
<evidence type="ECO:0000313" key="1">
    <source>
        <dbReference type="EMBL" id="KAK3780572.1"/>
    </source>
</evidence>
<sequence length="89" mass="10009">MALLPNTKPLYGQCRTLGPSCWDTRLAIESCDKSDQSKYLWTPRGMLELIKLLRGVNAYVGIATRLAIESCDKSDQSKYLWTPRGMLGL</sequence>
<dbReference type="AlphaFoldDB" id="A0AAE1DRY3"/>
<dbReference type="EMBL" id="JAWDGP010002704">
    <property type="protein sequence ID" value="KAK3780572.1"/>
    <property type="molecule type" value="Genomic_DNA"/>
</dbReference>
<gene>
    <name evidence="1" type="ORF">RRG08_037512</name>
</gene>